<accession>X1B115</accession>
<dbReference type="InterPro" id="IPR014748">
    <property type="entry name" value="Enoyl-CoA_hydra_C"/>
</dbReference>
<gene>
    <name evidence="1" type="ORF">S01H4_07938</name>
</gene>
<protein>
    <recommendedName>
        <fullName evidence="2">Enoyl-CoA hydratase</fullName>
    </recommendedName>
</protein>
<dbReference type="AlphaFoldDB" id="X1B115"/>
<evidence type="ECO:0008006" key="2">
    <source>
        <dbReference type="Google" id="ProtNLM"/>
    </source>
</evidence>
<comment type="caution">
    <text evidence="1">The sequence shown here is derived from an EMBL/GenBank/DDBJ whole genome shotgun (WGS) entry which is preliminary data.</text>
</comment>
<organism evidence="1">
    <name type="scientific">marine sediment metagenome</name>
    <dbReference type="NCBI Taxonomy" id="412755"/>
    <lineage>
        <taxon>unclassified sequences</taxon>
        <taxon>metagenomes</taxon>
        <taxon>ecological metagenomes</taxon>
    </lineage>
</organism>
<dbReference type="Gene3D" id="1.10.12.10">
    <property type="entry name" value="Lyase 2-enoyl-coa Hydratase, Chain A, domain 2"/>
    <property type="match status" value="1"/>
</dbReference>
<proteinExistence type="predicted"/>
<dbReference type="InterPro" id="IPR029045">
    <property type="entry name" value="ClpP/crotonase-like_dom_sf"/>
</dbReference>
<name>X1B115_9ZZZZ</name>
<evidence type="ECO:0000313" key="1">
    <source>
        <dbReference type="EMBL" id="GAG65716.1"/>
    </source>
</evidence>
<reference evidence="1" key="1">
    <citation type="journal article" date="2014" name="Front. Microbiol.">
        <title>High frequency of phylogenetically diverse reductive dehalogenase-homologous genes in deep subseafloor sedimentary metagenomes.</title>
        <authorList>
            <person name="Kawai M."/>
            <person name="Futagami T."/>
            <person name="Toyoda A."/>
            <person name="Takaki Y."/>
            <person name="Nishi S."/>
            <person name="Hori S."/>
            <person name="Arai W."/>
            <person name="Tsubouchi T."/>
            <person name="Morono Y."/>
            <person name="Uchiyama I."/>
            <person name="Ito T."/>
            <person name="Fujiyama A."/>
            <person name="Inagaki F."/>
            <person name="Takami H."/>
        </authorList>
    </citation>
    <scope>NUCLEOTIDE SEQUENCE</scope>
    <source>
        <strain evidence="1">Expedition CK06-06</strain>
    </source>
</reference>
<sequence>MNQVTLLAERLAKQPPGALRKTKELIKKHHLGALAKLMPEEGLEFSRRQKSPEAQEAFKAFFEKRKPDFSKFT</sequence>
<dbReference type="SUPFAM" id="SSF52096">
    <property type="entry name" value="ClpP/crotonase"/>
    <property type="match status" value="1"/>
</dbReference>
<dbReference type="EMBL" id="BART01002656">
    <property type="protein sequence ID" value="GAG65716.1"/>
    <property type="molecule type" value="Genomic_DNA"/>
</dbReference>